<dbReference type="Gene3D" id="1.10.390.40">
    <property type="match status" value="1"/>
</dbReference>
<gene>
    <name evidence="3" type="ORF">DRJ31_05675</name>
</gene>
<feature type="domain" description="Bacterial type II secretion system protein E" evidence="2">
    <location>
        <begin position="164"/>
        <end position="430"/>
    </location>
</feature>
<keyword evidence="3" id="KW-0969">Cilium</keyword>
<dbReference type="EMBL" id="QMQV01000046">
    <property type="protein sequence ID" value="RLE49232.1"/>
    <property type="molecule type" value="Genomic_DNA"/>
</dbReference>
<dbReference type="InterPro" id="IPR001482">
    <property type="entry name" value="T2SS/T4SS_dom"/>
</dbReference>
<organism evidence="3 4">
    <name type="scientific">Thermoproteota archaeon</name>
    <dbReference type="NCBI Taxonomy" id="2056631"/>
    <lineage>
        <taxon>Archaea</taxon>
        <taxon>Thermoproteota</taxon>
    </lineage>
</organism>
<dbReference type="FunFam" id="3.30.450.370:FF:000001">
    <property type="entry name" value="Secretion system protein E"/>
    <property type="match status" value="1"/>
</dbReference>
<evidence type="ECO:0000259" key="2">
    <source>
        <dbReference type="Pfam" id="PF00437"/>
    </source>
</evidence>
<accession>A0A497EQ82</accession>
<protein>
    <submittedName>
        <fullName evidence="3">Flagellar protein FlaI</fullName>
    </submittedName>
</protein>
<dbReference type="InterPro" id="IPR050921">
    <property type="entry name" value="T4SS_GSP_E_ATPase"/>
</dbReference>
<comment type="caution">
    <text evidence="3">The sequence shown here is derived from an EMBL/GenBank/DDBJ whole genome shotgun (WGS) entry which is preliminary data.</text>
</comment>
<dbReference type="Pfam" id="PF00437">
    <property type="entry name" value="T2SSE"/>
    <property type="match status" value="1"/>
</dbReference>
<name>A0A497EQ82_9CREN</name>
<dbReference type="GO" id="GO:0016887">
    <property type="term" value="F:ATP hydrolysis activity"/>
    <property type="evidence" value="ECO:0007669"/>
    <property type="project" value="InterPro"/>
</dbReference>
<evidence type="ECO:0000313" key="3">
    <source>
        <dbReference type="EMBL" id="RLE49232.1"/>
    </source>
</evidence>
<comment type="similarity">
    <text evidence="1">Belongs to the GSP E family.</text>
</comment>
<dbReference type="FunFam" id="3.40.50.300:FF:002252">
    <property type="entry name" value="Type IV secretion system protein"/>
    <property type="match status" value="1"/>
</dbReference>
<evidence type="ECO:0000256" key="1">
    <source>
        <dbReference type="ARBA" id="ARBA00006611"/>
    </source>
</evidence>
<proteinExistence type="inferred from homology"/>
<dbReference type="AlphaFoldDB" id="A0A497EQ82"/>
<keyword evidence="3" id="KW-0282">Flagellum</keyword>
<dbReference type="PANTHER" id="PTHR30486:SF14">
    <property type="entry name" value="FLAGELLA ACCESSORY PROTEIN I"/>
    <property type="match status" value="1"/>
</dbReference>
<dbReference type="CDD" id="cd01130">
    <property type="entry name" value="VirB11-like_ATPase"/>
    <property type="match status" value="1"/>
</dbReference>
<dbReference type="SUPFAM" id="SSF52540">
    <property type="entry name" value="P-loop containing nucleoside triphosphate hydrolases"/>
    <property type="match status" value="1"/>
</dbReference>
<dbReference type="InterPro" id="IPR027417">
    <property type="entry name" value="P-loop_NTPase"/>
</dbReference>
<dbReference type="Gene3D" id="3.40.50.300">
    <property type="entry name" value="P-loop containing nucleotide triphosphate hydrolases"/>
    <property type="match status" value="1"/>
</dbReference>
<dbReference type="Proteomes" id="UP000278475">
    <property type="component" value="Unassembled WGS sequence"/>
</dbReference>
<evidence type="ECO:0000313" key="4">
    <source>
        <dbReference type="Proteomes" id="UP000278475"/>
    </source>
</evidence>
<reference evidence="3 4" key="1">
    <citation type="submission" date="2018-06" db="EMBL/GenBank/DDBJ databases">
        <title>Extensive metabolic versatility and redundancy in microbially diverse, dynamic hydrothermal sediments.</title>
        <authorList>
            <person name="Dombrowski N."/>
            <person name="Teske A."/>
            <person name="Baker B.J."/>
        </authorList>
    </citation>
    <scope>NUCLEOTIDE SEQUENCE [LARGE SCALE GENOMIC DNA]</scope>
    <source>
        <strain evidence="3">B66_G16</strain>
    </source>
</reference>
<dbReference type="Gene3D" id="3.30.450.370">
    <property type="match status" value="1"/>
</dbReference>
<keyword evidence="3" id="KW-0966">Cell projection</keyword>
<dbReference type="PANTHER" id="PTHR30486">
    <property type="entry name" value="TWITCHING MOTILITY PROTEIN PILT"/>
    <property type="match status" value="1"/>
</dbReference>
<sequence length="559" mass="62965">MSSSDKFQLAMRRNPHLKAYIDTLLKSGFSTPTFYDQLSDDLKKQKIVNVIYPIGDPLFVHVYTPTKSTGYKKYVVVEPIKPSNEALAAVEKVFAKVISDYEIPQSPEEKAALVEKVLDKIIEPSTQPINYSKLKIKPSTKKVPVYTPEIPAVKYYMIRDKVQTGILEPFLRDPYLEDITCAGVGSMYVVHKVFGPVETNIKFESEEELDSFVLKLSEMIGKPVSHARPVVDASLPDGSRINIVFGKDVSKRGSNFTIRKFSKVPVSITQLIKWGTLDARIAAYLWILLNEGVSLFVCGETASGKTTTLNAICAFIKPTAKIVSIEDTPEVTMPHENWVPEITRETGSEGSSVTMFDLLKAALRQRPNYIIVGEIRGREGNIAFQAMQTGHPVLSTFHAASVERLIQRITSYPIEVPKTHIDNLNVVLIQSAVYDASGMLKRRVLSVNEIMGYDLVANTTIYLPIFTWDSVTDKFLFRGMGSSYLLEEKVAVRRGIPKRELKRIYDELDKRARFLELLVKNKVFNYYDVWNHIVETYFSGLDEVMAKLERGVLVAAKQA</sequence>